<feature type="domain" description="Switch protein XOL-1 N-terminal" evidence="1">
    <location>
        <begin position="29"/>
        <end position="176"/>
    </location>
</feature>
<dbReference type="Gene3D" id="3.30.70.1000">
    <property type="entry name" value="Switch protein XOL-1, GHMP-like"/>
    <property type="match status" value="1"/>
</dbReference>
<evidence type="ECO:0000313" key="3">
    <source>
        <dbReference type="Proteomes" id="UP000008281"/>
    </source>
</evidence>
<dbReference type="Pfam" id="PF09108">
    <property type="entry name" value="Xol-1_N"/>
    <property type="match status" value="1"/>
</dbReference>
<dbReference type="SUPFAM" id="SSF55060">
    <property type="entry name" value="GHMP Kinase, C-terminal domain"/>
    <property type="match status" value="1"/>
</dbReference>
<reference evidence="2" key="1">
    <citation type="submission" date="2007-07" db="EMBL/GenBank/DDBJ databases">
        <title>PCAP assembly of the Caenorhabditis remanei genome.</title>
        <authorList>
            <consortium name="The Caenorhabditis remanei Sequencing Consortium"/>
            <person name="Wilson R.K."/>
        </authorList>
    </citation>
    <scope>NUCLEOTIDE SEQUENCE [LARGE SCALE GENOMIC DNA]</scope>
    <source>
        <strain evidence="2">PB4641</strain>
    </source>
</reference>
<dbReference type="InterPro" id="IPR014721">
    <property type="entry name" value="Ribsml_uS5_D2-typ_fold_subgr"/>
</dbReference>
<proteinExistence type="predicted"/>
<dbReference type="Gene3D" id="3.30.230.10">
    <property type="match status" value="1"/>
</dbReference>
<dbReference type="InterPro" id="IPR015192">
    <property type="entry name" value="Xol-1_N"/>
</dbReference>
<dbReference type="EMBL" id="DS268407">
    <property type="protein sequence ID" value="EFO82953.1"/>
    <property type="molecule type" value="Genomic_DNA"/>
</dbReference>
<gene>
    <name evidence="2" type="primary">Cre-xol-1</name>
    <name evidence="2" type="ORF">CRE_00481</name>
</gene>
<evidence type="ECO:0000313" key="2">
    <source>
        <dbReference type="EMBL" id="EFO82953.1"/>
    </source>
</evidence>
<accession>E3LC90</accession>
<evidence type="ECO:0000259" key="1">
    <source>
        <dbReference type="Pfam" id="PF09108"/>
    </source>
</evidence>
<protein>
    <submittedName>
        <fullName evidence="2">CRE-XOL-1 protein</fullName>
    </submittedName>
</protein>
<keyword evidence="3" id="KW-1185">Reference proteome</keyword>
<dbReference type="InParanoid" id="E3LC90"/>
<dbReference type="AlphaFoldDB" id="E3LC90"/>
<dbReference type="SUPFAM" id="SSF54211">
    <property type="entry name" value="Ribosomal protein S5 domain 2-like"/>
    <property type="match status" value="1"/>
</dbReference>
<name>E3LC90_CAERE</name>
<sequence>MNDRLEVKHVQKRVAYSSLENINGKRSDENTGIGIAPHVVQLAGCTYLAVTKSCIAKAIVLHDREPVNVNEHQFLIGMDKRITPYSEFFYPLLNMLELKKRVYKIWINDQRDHNQQESIYTTYSMLAAIWKSLSYFERGNVYQESKDSIWRIENFAKRLNEFETGIDRKEAIISAVLCGTSFSLQVPNFPVPCAEFYHNYDLVFVASIYHYLRATRCDNFEPNPILSDSQQLHARVVDFEKSIWMESNNRTPTGAMASLMKKTSAERILSEKNNETYYELDSECEQAMIDFDKENPGKIKGWEVQRGGILLALQKGDIQRNNDDFLVLIAVSTLLKNTTTMIKIPVKIQKKSTLPMSNFKTSAPIFFRRFNNFSTK</sequence>
<dbReference type="HOGENOM" id="CLU_062505_0_0_1"/>
<organism evidence="3">
    <name type="scientific">Caenorhabditis remanei</name>
    <name type="common">Caenorhabditis vulgaris</name>
    <dbReference type="NCBI Taxonomy" id="31234"/>
    <lineage>
        <taxon>Eukaryota</taxon>
        <taxon>Metazoa</taxon>
        <taxon>Ecdysozoa</taxon>
        <taxon>Nematoda</taxon>
        <taxon>Chromadorea</taxon>
        <taxon>Rhabditida</taxon>
        <taxon>Rhabditina</taxon>
        <taxon>Rhabditomorpha</taxon>
        <taxon>Rhabditoidea</taxon>
        <taxon>Rhabditidae</taxon>
        <taxon>Peloderinae</taxon>
        <taxon>Caenorhabditis</taxon>
    </lineage>
</organism>
<dbReference type="InterPro" id="IPR020568">
    <property type="entry name" value="Ribosomal_Su5_D2-typ_SF"/>
</dbReference>
<dbReference type="Proteomes" id="UP000008281">
    <property type="component" value="Unassembled WGS sequence"/>
</dbReference>
<dbReference type="InterPro" id="IPR036554">
    <property type="entry name" value="GHMP_kinase_C_sf"/>
</dbReference>
<dbReference type="OrthoDB" id="5790846at2759"/>